<reference evidence="1 2" key="1">
    <citation type="submission" date="2024-09" db="EMBL/GenBank/DDBJ databases">
        <title>Rethinking Asexuality: The Enigmatic Case of Functional Sexual Genes in Lepraria (Stereocaulaceae).</title>
        <authorList>
            <person name="Doellman M."/>
            <person name="Sun Y."/>
            <person name="Barcenas-Pena A."/>
            <person name="Lumbsch H.T."/>
            <person name="Grewe F."/>
        </authorList>
    </citation>
    <scope>NUCLEOTIDE SEQUENCE [LARGE SCALE GENOMIC DNA]</scope>
    <source>
        <strain evidence="1 2">Grewe 0041</strain>
    </source>
</reference>
<proteinExistence type="predicted"/>
<keyword evidence="2" id="KW-1185">Reference proteome</keyword>
<accession>A0ABR4BM66</accession>
<gene>
    <name evidence="1" type="ORF">ABVK25_000094</name>
</gene>
<dbReference type="EMBL" id="JBHFEH010000001">
    <property type="protein sequence ID" value="KAL2058803.1"/>
    <property type="molecule type" value="Genomic_DNA"/>
</dbReference>
<protein>
    <submittedName>
        <fullName evidence="1">Uncharacterized protein</fullName>
    </submittedName>
</protein>
<dbReference type="Proteomes" id="UP001590951">
    <property type="component" value="Unassembled WGS sequence"/>
</dbReference>
<sequence>MPVSIDEISSLWRVVRSFPTESPYQTSHKAIAFTQTICLSKIISPWSYAQKCRELYIRRLDGQEPQSEHEYKGIQFFHEWVQSCVHNRRFILTQRGYYGLAPRPVTKDDISGVIFGGKSCVFLRAEPAKSDLYKYLGDGVLISKNVYRVVEDGGSEIMFPFGMSGGGQDWVEWGDVSDQNLYLC</sequence>
<comment type="caution">
    <text evidence="1">The sequence shown here is derived from an EMBL/GenBank/DDBJ whole genome shotgun (WGS) entry which is preliminary data.</text>
</comment>
<name>A0ABR4BM66_9LECA</name>
<organism evidence="1 2">
    <name type="scientific">Lepraria finkii</name>
    <dbReference type="NCBI Taxonomy" id="1340010"/>
    <lineage>
        <taxon>Eukaryota</taxon>
        <taxon>Fungi</taxon>
        <taxon>Dikarya</taxon>
        <taxon>Ascomycota</taxon>
        <taxon>Pezizomycotina</taxon>
        <taxon>Lecanoromycetes</taxon>
        <taxon>OSLEUM clade</taxon>
        <taxon>Lecanoromycetidae</taxon>
        <taxon>Lecanorales</taxon>
        <taxon>Lecanorineae</taxon>
        <taxon>Stereocaulaceae</taxon>
        <taxon>Lepraria</taxon>
    </lineage>
</organism>
<evidence type="ECO:0000313" key="2">
    <source>
        <dbReference type="Proteomes" id="UP001590951"/>
    </source>
</evidence>
<evidence type="ECO:0000313" key="1">
    <source>
        <dbReference type="EMBL" id="KAL2058803.1"/>
    </source>
</evidence>